<dbReference type="EMBL" id="JANPWB010000009">
    <property type="protein sequence ID" value="KAJ1155779.1"/>
    <property type="molecule type" value="Genomic_DNA"/>
</dbReference>
<gene>
    <name evidence="1" type="ORF">NDU88_008506</name>
</gene>
<evidence type="ECO:0000313" key="2">
    <source>
        <dbReference type="Proteomes" id="UP001066276"/>
    </source>
</evidence>
<organism evidence="1 2">
    <name type="scientific">Pleurodeles waltl</name>
    <name type="common">Iberian ribbed newt</name>
    <dbReference type="NCBI Taxonomy" id="8319"/>
    <lineage>
        <taxon>Eukaryota</taxon>
        <taxon>Metazoa</taxon>
        <taxon>Chordata</taxon>
        <taxon>Craniata</taxon>
        <taxon>Vertebrata</taxon>
        <taxon>Euteleostomi</taxon>
        <taxon>Amphibia</taxon>
        <taxon>Batrachia</taxon>
        <taxon>Caudata</taxon>
        <taxon>Salamandroidea</taxon>
        <taxon>Salamandridae</taxon>
        <taxon>Pleurodelinae</taxon>
        <taxon>Pleurodeles</taxon>
    </lineage>
</organism>
<feature type="non-terminal residue" evidence="1">
    <location>
        <position position="71"/>
    </location>
</feature>
<comment type="caution">
    <text evidence="1">The sequence shown here is derived from an EMBL/GenBank/DDBJ whole genome shotgun (WGS) entry which is preliminary data.</text>
</comment>
<dbReference type="Proteomes" id="UP001066276">
    <property type="component" value="Chromosome 5"/>
</dbReference>
<protein>
    <submittedName>
        <fullName evidence="1">Uncharacterized protein</fullName>
    </submittedName>
</protein>
<dbReference type="AlphaFoldDB" id="A0AAV7RX27"/>
<keyword evidence="2" id="KW-1185">Reference proteome</keyword>
<evidence type="ECO:0000313" key="1">
    <source>
        <dbReference type="EMBL" id="KAJ1155779.1"/>
    </source>
</evidence>
<name>A0AAV7RX27_PLEWA</name>
<sequence length="71" mass="8216">KRIKNRYIEVALFVLLDTTIQKVSMVFTDYKKCFPKMKGVVLWRRLKGNLKKGRSGMKAVLGAWAQCLPRS</sequence>
<reference evidence="1" key="1">
    <citation type="journal article" date="2022" name="bioRxiv">
        <title>Sequencing and chromosome-scale assembly of the giantPleurodeles waltlgenome.</title>
        <authorList>
            <person name="Brown T."/>
            <person name="Elewa A."/>
            <person name="Iarovenko S."/>
            <person name="Subramanian E."/>
            <person name="Araus A.J."/>
            <person name="Petzold A."/>
            <person name="Susuki M."/>
            <person name="Suzuki K.-i.T."/>
            <person name="Hayashi T."/>
            <person name="Toyoda A."/>
            <person name="Oliveira C."/>
            <person name="Osipova E."/>
            <person name="Leigh N.D."/>
            <person name="Simon A."/>
            <person name="Yun M.H."/>
        </authorList>
    </citation>
    <scope>NUCLEOTIDE SEQUENCE</scope>
    <source>
        <strain evidence="1">20211129_DDA</strain>
        <tissue evidence="1">Liver</tissue>
    </source>
</reference>
<feature type="non-terminal residue" evidence="1">
    <location>
        <position position="1"/>
    </location>
</feature>
<accession>A0AAV7RX27</accession>
<proteinExistence type="predicted"/>